<accession>A0ABU1ZEQ4</accession>
<dbReference type="InterPro" id="IPR010895">
    <property type="entry name" value="CHRD"/>
</dbReference>
<evidence type="ECO:0000313" key="4">
    <source>
        <dbReference type="EMBL" id="MDR7299109.1"/>
    </source>
</evidence>
<proteinExistence type="predicted"/>
<keyword evidence="5" id="KW-1185">Reference proteome</keyword>
<dbReference type="Pfam" id="PF07452">
    <property type="entry name" value="CHRD"/>
    <property type="match status" value="1"/>
</dbReference>
<protein>
    <recommendedName>
        <fullName evidence="6">CHRD domain-containing protein</fullName>
    </recommendedName>
</protein>
<dbReference type="NCBIfam" id="TIGR02595">
    <property type="entry name" value="PEP_CTERM"/>
    <property type="match status" value="1"/>
</dbReference>
<comment type="caution">
    <text evidence="4">The sequence shown here is derived from an EMBL/GenBank/DDBJ whole genome shotgun (WGS) entry which is preliminary data.</text>
</comment>
<dbReference type="RefSeq" id="WP_082580082.1">
    <property type="nucleotide sequence ID" value="NZ_JAVDXQ010000007.1"/>
</dbReference>
<feature type="domain" description="Ice-binding protein C-terminal" evidence="3">
    <location>
        <begin position="167"/>
        <end position="189"/>
    </location>
</feature>
<sequence>MRLPSHALLATVLAMSATAVSAHSTTFTGTFAAEALGATGSGTLSLEYDDDGHTLLINATWAGLSGTTSNAHIHCCTAAPNTGTAGVALAQGGILPDFPLGVSSGSYMKVIDLTQTNQYSATFLANSGGTAAGAEARLISNLTSGNAYFNIHTTTFGAGEIRSFVTAVPEPESYALMLAGLGLLALRRRS</sequence>
<evidence type="ECO:0008006" key="6">
    <source>
        <dbReference type="Google" id="ProtNLM"/>
    </source>
</evidence>
<dbReference type="EMBL" id="JAVDXQ010000007">
    <property type="protein sequence ID" value="MDR7299109.1"/>
    <property type="molecule type" value="Genomic_DNA"/>
</dbReference>
<feature type="domain" description="CHRD" evidence="2">
    <location>
        <begin position="35"/>
        <end position="164"/>
    </location>
</feature>
<name>A0ABU1ZEQ4_9BURK</name>
<evidence type="ECO:0000259" key="2">
    <source>
        <dbReference type="Pfam" id="PF07452"/>
    </source>
</evidence>
<gene>
    <name evidence="4" type="ORF">J2X16_004477</name>
</gene>
<feature type="chain" id="PRO_5047100781" description="CHRD domain-containing protein" evidence="1">
    <location>
        <begin position="23"/>
        <end position="190"/>
    </location>
</feature>
<dbReference type="Proteomes" id="UP001180536">
    <property type="component" value="Unassembled WGS sequence"/>
</dbReference>
<dbReference type="Pfam" id="PF07589">
    <property type="entry name" value="PEP-CTERM"/>
    <property type="match status" value="1"/>
</dbReference>
<feature type="signal peptide" evidence="1">
    <location>
        <begin position="1"/>
        <end position="22"/>
    </location>
</feature>
<reference evidence="4 5" key="1">
    <citation type="submission" date="2023-07" db="EMBL/GenBank/DDBJ databases">
        <title>Sorghum-associated microbial communities from plants grown in Nebraska, USA.</title>
        <authorList>
            <person name="Schachtman D."/>
        </authorList>
    </citation>
    <scope>NUCLEOTIDE SEQUENCE [LARGE SCALE GENOMIC DNA]</scope>
    <source>
        <strain evidence="4 5">BE310</strain>
    </source>
</reference>
<organism evidence="4 5">
    <name type="scientific">Pelomonas aquatica</name>
    <dbReference type="NCBI Taxonomy" id="431058"/>
    <lineage>
        <taxon>Bacteria</taxon>
        <taxon>Pseudomonadati</taxon>
        <taxon>Pseudomonadota</taxon>
        <taxon>Betaproteobacteria</taxon>
        <taxon>Burkholderiales</taxon>
        <taxon>Sphaerotilaceae</taxon>
        <taxon>Roseateles</taxon>
    </lineage>
</organism>
<evidence type="ECO:0000256" key="1">
    <source>
        <dbReference type="SAM" id="SignalP"/>
    </source>
</evidence>
<keyword evidence="1" id="KW-0732">Signal</keyword>
<dbReference type="InterPro" id="IPR013424">
    <property type="entry name" value="Ice-binding_C"/>
</dbReference>
<evidence type="ECO:0000259" key="3">
    <source>
        <dbReference type="Pfam" id="PF07589"/>
    </source>
</evidence>
<evidence type="ECO:0000313" key="5">
    <source>
        <dbReference type="Proteomes" id="UP001180536"/>
    </source>
</evidence>